<comment type="caution">
    <text evidence="4">The sequence shown here is derived from an EMBL/GenBank/DDBJ whole genome shotgun (WGS) entry which is preliminary data.</text>
</comment>
<feature type="region of interest" description="Disordered" evidence="1">
    <location>
        <begin position="275"/>
        <end position="321"/>
    </location>
</feature>
<name>A0A2J7ZJY4_9CHLO</name>
<feature type="domain" description="Dynamin N-terminal" evidence="2">
    <location>
        <begin position="418"/>
        <end position="464"/>
    </location>
</feature>
<gene>
    <name evidence="4" type="ORF">TSOC_013602</name>
</gene>
<dbReference type="Gene3D" id="3.40.50.300">
    <property type="entry name" value="P-loop containing nucleotide triphosphate hydrolases"/>
    <property type="match status" value="1"/>
</dbReference>
<feature type="compositionally biased region" description="Low complexity" evidence="1">
    <location>
        <begin position="222"/>
        <end position="231"/>
    </location>
</feature>
<feature type="compositionally biased region" description="Low complexity" evidence="1">
    <location>
        <begin position="310"/>
        <end position="321"/>
    </location>
</feature>
<dbReference type="Proteomes" id="UP000236333">
    <property type="component" value="Unassembled WGS sequence"/>
</dbReference>
<dbReference type="PANTHER" id="PTHR36681:SF3">
    <property type="entry name" value="NUCLEAR GTPASE, GERMINAL CENTER-ASSOCIATED, TANDEM DUPLICATE 3"/>
    <property type="match status" value="1"/>
</dbReference>
<dbReference type="AlphaFoldDB" id="A0A2J7ZJY4"/>
<dbReference type="InterPro" id="IPR056024">
    <property type="entry name" value="DUF7605"/>
</dbReference>
<accession>A0A2J7ZJY4</accession>
<dbReference type="EMBL" id="PGGS01001295">
    <property type="protein sequence ID" value="PNH00579.1"/>
    <property type="molecule type" value="Genomic_DNA"/>
</dbReference>
<feature type="region of interest" description="Disordered" evidence="1">
    <location>
        <begin position="365"/>
        <end position="384"/>
    </location>
</feature>
<feature type="compositionally biased region" description="Low complexity" evidence="1">
    <location>
        <begin position="163"/>
        <end position="184"/>
    </location>
</feature>
<dbReference type="InterPro" id="IPR045063">
    <property type="entry name" value="Dynamin_N"/>
</dbReference>
<evidence type="ECO:0000313" key="4">
    <source>
        <dbReference type="EMBL" id="PNH00579.1"/>
    </source>
</evidence>
<evidence type="ECO:0000256" key="1">
    <source>
        <dbReference type="SAM" id="MobiDB-lite"/>
    </source>
</evidence>
<feature type="compositionally biased region" description="Low complexity" evidence="1">
    <location>
        <begin position="191"/>
        <end position="208"/>
    </location>
</feature>
<dbReference type="OrthoDB" id="515370at2759"/>
<evidence type="ECO:0000259" key="2">
    <source>
        <dbReference type="Pfam" id="PF00350"/>
    </source>
</evidence>
<feature type="region of interest" description="Disordered" evidence="1">
    <location>
        <begin position="715"/>
        <end position="789"/>
    </location>
</feature>
<evidence type="ECO:0000259" key="3">
    <source>
        <dbReference type="Pfam" id="PF24564"/>
    </source>
</evidence>
<feature type="region of interest" description="Disordered" evidence="1">
    <location>
        <begin position="163"/>
        <end position="231"/>
    </location>
</feature>
<dbReference type="Pfam" id="PF00350">
    <property type="entry name" value="Dynamin_N"/>
    <property type="match status" value="1"/>
</dbReference>
<feature type="compositionally biased region" description="Pro residues" evidence="1">
    <location>
        <begin position="209"/>
        <end position="221"/>
    </location>
</feature>
<evidence type="ECO:0000313" key="5">
    <source>
        <dbReference type="Proteomes" id="UP000236333"/>
    </source>
</evidence>
<feature type="compositionally biased region" description="Acidic residues" evidence="1">
    <location>
        <begin position="764"/>
        <end position="781"/>
    </location>
</feature>
<protein>
    <submittedName>
        <fullName evidence="4">Uncharacterized protein</fullName>
    </submittedName>
</protein>
<feature type="domain" description="DUF7605" evidence="3">
    <location>
        <begin position="550"/>
        <end position="626"/>
    </location>
</feature>
<organism evidence="4 5">
    <name type="scientific">Tetrabaena socialis</name>
    <dbReference type="NCBI Taxonomy" id="47790"/>
    <lineage>
        <taxon>Eukaryota</taxon>
        <taxon>Viridiplantae</taxon>
        <taxon>Chlorophyta</taxon>
        <taxon>core chlorophytes</taxon>
        <taxon>Chlorophyceae</taxon>
        <taxon>CS clade</taxon>
        <taxon>Chlamydomonadales</taxon>
        <taxon>Tetrabaenaceae</taxon>
        <taxon>Tetrabaena</taxon>
    </lineage>
</organism>
<dbReference type="InterPro" id="IPR027417">
    <property type="entry name" value="P-loop_NTPase"/>
</dbReference>
<keyword evidence="5" id="KW-1185">Reference proteome</keyword>
<reference evidence="4 5" key="1">
    <citation type="journal article" date="2017" name="Mol. Biol. Evol.">
        <title>The 4-celled Tetrabaena socialis nuclear genome reveals the essential components for genetic control of cell number at the origin of multicellularity in the volvocine lineage.</title>
        <authorList>
            <person name="Featherston J."/>
            <person name="Arakaki Y."/>
            <person name="Hanschen E.R."/>
            <person name="Ferris P.J."/>
            <person name="Michod R.E."/>
            <person name="Olson B.J.S.C."/>
            <person name="Nozaki H."/>
            <person name="Durand P.M."/>
        </authorList>
    </citation>
    <scope>NUCLEOTIDE SEQUENCE [LARGE SCALE GENOMIC DNA]</scope>
    <source>
        <strain evidence="4 5">NIES-571</strain>
    </source>
</reference>
<dbReference type="PANTHER" id="PTHR36681">
    <property type="entry name" value="NUCLEAR GTPASE, GERMINAL CENTER-ASSOCIATED, TANDEM DUPLICATE 3"/>
    <property type="match status" value="1"/>
</dbReference>
<dbReference type="Pfam" id="PF24564">
    <property type="entry name" value="DUF7605"/>
    <property type="match status" value="1"/>
</dbReference>
<sequence>MLRFISTGGESPHGELPCAALAVGAGLHLPGKHNARAVLIEVGSAGVATATLLSRNDACWLSRVGAADVLRLTRGVGLDLAPGDELMLGPAAAPDSAPPEDAVAFLLCVHGAPQQHGSSQRQAVMALSAQPCSGLDPGAAVREPPATLTITAEADADGRVAAPAASAATLAPAPAQQGAAPAGRPDMEMEAGAPAVDASEPAASAATSAPPPTAPTPPAAGPPHAGKALPANTNANASAIIAAAPADAAHLEAAAMGAAWAAAAAPVIDDAVPQAAAGPADGASPNATSCRSGDLGEPEPVPAPAHDARTPAGPAARPVAGATPATQAAAAACLGIAAQLRTPGAPDVSAECVAIIQQVQAIPFPPAGPDADGRSGAGGSSASASSVFSRLAGPQMSRLWRSELAELLTRCAMPRTTIGVVGNTGAGKSSILNVLLGEENILPTNGMRASTGCPIEVSYAPSSIYTASVEFVSKDEWHAYVVRLLDDLMGDDGQLRISTGDRPDTHSEAGAAQAALEAVYGKAVVRRPGLSVEVLQDVNNSVTRLLGSTKHIRNHDKKVLRDQTRQLRSRLEAVAAKVHEASKAMSRDVVEPQVREALRPAYQAAAMERGSGSFMRMKAAVEGRVAGVGSTALRQAAGSLEAEVRSQLDAVTASLKEAMQALLQAVAARFAVLWDEPACAYRERYAAAASLQQLAEQAGAACRKAGVEVGEVFSLQPQQQQSPPPEQRQQTAEDADADMGVSGDEGGEYDESGGYPYGAYDEPAPPDEAIEGEEEQQEAAEEAAGGQPAHLFGTKAEVGVEGGADPGVAQFVAQRATILRNLEYVGKLPAGPAQQGQVLLLQRAFVDLQQRYVQEQQRYVQEQQRHAQE</sequence>
<dbReference type="SUPFAM" id="SSF52540">
    <property type="entry name" value="P-loop containing nucleoside triphosphate hydrolases"/>
    <property type="match status" value="1"/>
</dbReference>
<proteinExistence type="predicted"/>
<feature type="non-terminal residue" evidence="4">
    <location>
        <position position="869"/>
    </location>
</feature>